<organism evidence="1 2">
    <name type="scientific">Empedobacter falsenii</name>
    <dbReference type="NCBI Taxonomy" id="343874"/>
    <lineage>
        <taxon>Bacteria</taxon>
        <taxon>Pseudomonadati</taxon>
        <taxon>Bacteroidota</taxon>
        <taxon>Flavobacteriia</taxon>
        <taxon>Flavobacteriales</taxon>
        <taxon>Weeksellaceae</taxon>
        <taxon>Empedobacter</taxon>
    </lineage>
</organism>
<dbReference type="AlphaFoldDB" id="A0A7H9DPZ9"/>
<dbReference type="KEGG" id="efal:FH779_03745"/>
<dbReference type="EMBL" id="CP040908">
    <property type="protein sequence ID" value="QLL57252.1"/>
    <property type="molecule type" value="Genomic_DNA"/>
</dbReference>
<protein>
    <submittedName>
        <fullName evidence="1">Uncharacterized protein</fullName>
    </submittedName>
</protein>
<evidence type="ECO:0000313" key="2">
    <source>
        <dbReference type="Proteomes" id="UP000510643"/>
    </source>
</evidence>
<evidence type="ECO:0000313" key="1">
    <source>
        <dbReference type="EMBL" id="QLL57252.1"/>
    </source>
</evidence>
<gene>
    <name evidence="1" type="ORF">FH779_03745</name>
</gene>
<proteinExistence type="predicted"/>
<dbReference type="RefSeq" id="WP_180906112.1">
    <property type="nucleotide sequence ID" value="NZ_CP040908.1"/>
</dbReference>
<sequence>MGDELHVKVYETSPLIGEFYNDFGSLVLKDAGDFYIYVEEYVKEIKEIDKIFSDHINKSKDAWEKRQKQGWSHEKLLENWNANEKLRHDNYTKSLEEIRKKYNDVNWAWIVARNKIEAKDLNHNDSFTKGIEHEKIKLNFPKVLEGGGMAYLEAYHEKKLPKGVKPFGLFVQALGTPKILDIEWTDFNYNSLKGKTVKFGSEVLLHIYTESLFGEEIEVLLYDHDLIDPNDKLTIGTSDRFTREVDIFETKSFEAKKENVSHSINNEKENNASYIQKTEIQVKIDRVWEALAGKNLEIFPSIRILKSEKVFTEYPKNYLKVSNEGDDYDTPKEITNNPVLVGNIETNIARFHPCTYTEILINYKEKEAKKSIYLFKEVAGFRGSNILNFGMIVGSTPKDFTLNVNDNIVTDDCRYHGKTNDHAKNIFSYDKTKTPTNVRIIENTPKEIKAVASFNFGVLNLVDYFWIGKNNKKVVNNLVVQASSCRYQHIIHVMIVPDIEWNINFFYNTPDPVWYGNSSPTYDIYGTEKTEVRDNTKIGDIVRPKDRVALAELKREENDANKNTADGKKKIGTAANRYFGDVKSNFGLSVKAIYDGGKSDELSWKFSEKYRKILSILKDIYDLAETIAGAKDAKEASETLPPVLAGRRSLMSLSLLPPAPSVGVGWKYINNSNNNLSIELAGRVKCVPLIGGDLRIDLLALADKIPVYGKLITALDLTTWLLEKISLNTLSINYRIDLTFYAKLDLDEAAIKYQQDCITEESNLDLNLNVSGTFGGKLEISFDTKIKIVTTTEIIFESGIKGDCYFKITPKKGTEKDPSLEWETKFSGLIISGYYKFSVKRKGSENSPNENSFDPFSLIPSYTGTPISMKFGGN</sequence>
<accession>A0A7H9DPZ9</accession>
<dbReference type="GeneID" id="78400552"/>
<reference evidence="1 2" key="1">
    <citation type="submission" date="2019-06" db="EMBL/GenBank/DDBJ databases">
        <title>Emergence of pandrug resistant Empedobacter falsenii in China.</title>
        <authorList>
            <person name="Dong N."/>
            <person name="Chen S."/>
            <person name="Zhang R."/>
        </authorList>
    </citation>
    <scope>NUCLEOTIDE SEQUENCE [LARGE SCALE GENOMIC DNA]</scope>
    <source>
        <strain evidence="1 2">1681-1</strain>
    </source>
</reference>
<dbReference type="Proteomes" id="UP000510643">
    <property type="component" value="Chromosome"/>
</dbReference>
<name>A0A7H9DPZ9_9FLAO</name>
<keyword evidence="2" id="KW-1185">Reference proteome</keyword>